<dbReference type="GO" id="GO:0004674">
    <property type="term" value="F:protein serine/threonine kinase activity"/>
    <property type="evidence" value="ECO:0007669"/>
    <property type="project" value="TreeGrafter"/>
</dbReference>
<dbReference type="InterPro" id="IPR000719">
    <property type="entry name" value="Prot_kinase_dom"/>
</dbReference>
<dbReference type="PROSITE" id="PS50011">
    <property type="entry name" value="PROTEIN_KINASE_DOM"/>
    <property type="match status" value="1"/>
</dbReference>
<dbReference type="Proteomes" id="UP000292702">
    <property type="component" value="Unassembled WGS sequence"/>
</dbReference>
<name>A0A4R0RFD0_9APHY</name>
<protein>
    <recommendedName>
        <fullName evidence="1">Protein kinase domain-containing protein</fullName>
    </recommendedName>
</protein>
<proteinExistence type="predicted"/>
<evidence type="ECO:0000313" key="3">
    <source>
        <dbReference type="Proteomes" id="UP000292702"/>
    </source>
</evidence>
<evidence type="ECO:0000313" key="2">
    <source>
        <dbReference type="EMBL" id="TCD63359.1"/>
    </source>
</evidence>
<dbReference type="GO" id="GO:0005524">
    <property type="term" value="F:ATP binding"/>
    <property type="evidence" value="ECO:0007669"/>
    <property type="project" value="InterPro"/>
</dbReference>
<feature type="domain" description="Protein kinase" evidence="1">
    <location>
        <begin position="56"/>
        <end position="245"/>
    </location>
</feature>
<dbReference type="AlphaFoldDB" id="A0A4R0RFD0"/>
<dbReference type="Pfam" id="PF07714">
    <property type="entry name" value="PK_Tyr_Ser-Thr"/>
    <property type="match status" value="1"/>
</dbReference>
<gene>
    <name evidence="2" type="ORF">EIP91_005637</name>
</gene>
<evidence type="ECO:0000259" key="1">
    <source>
        <dbReference type="PROSITE" id="PS50011"/>
    </source>
</evidence>
<sequence length="245" mass="27027">MSEKDVLKDIAAEVIQPTLHDSGTGIAVHRGLRRLLANMTDTTGDLLPPYSLQNIKRNPQPAGSGGFGEVYRSKWAGGQVAVKVLRRFNAHPEATDTYQRAFTRELLLAWRQLHHLNIYPLLGADQATAAPRIALVQVAPWSTRGNIRDFISHTSKPPILDLIKDVVAGIVHLHTENAVHGGLHGANILVNDTRAALTDFGLAAFTSTKFSRSDTVESRSRWNARELLNDSHPRPTAKGDIFRLR</sequence>
<accession>A0A4R0RFD0</accession>
<dbReference type="PANTHER" id="PTHR44329">
    <property type="entry name" value="SERINE/THREONINE-PROTEIN KINASE TNNI3K-RELATED"/>
    <property type="match status" value="1"/>
</dbReference>
<comment type="caution">
    <text evidence="2">The sequence shown here is derived from an EMBL/GenBank/DDBJ whole genome shotgun (WGS) entry which is preliminary data.</text>
</comment>
<dbReference type="OrthoDB" id="4062651at2759"/>
<dbReference type="EMBL" id="RWJN01000304">
    <property type="protein sequence ID" value="TCD63359.1"/>
    <property type="molecule type" value="Genomic_DNA"/>
</dbReference>
<dbReference type="SMART" id="SM00220">
    <property type="entry name" value="S_TKc"/>
    <property type="match status" value="1"/>
</dbReference>
<keyword evidence="3" id="KW-1185">Reference proteome</keyword>
<dbReference type="InterPro" id="IPR011009">
    <property type="entry name" value="Kinase-like_dom_sf"/>
</dbReference>
<organism evidence="2 3">
    <name type="scientific">Steccherinum ochraceum</name>
    <dbReference type="NCBI Taxonomy" id="92696"/>
    <lineage>
        <taxon>Eukaryota</taxon>
        <taxon>Fungi</taxon>
        <taxon>Dikarya</taxon>
        <taxon>Basidiomycota</taxon>
        <taxon>Agaricomycotina</taxon>
        <taxon>Agaricomycetes</taxon>
        <taxon>Polyporales</taxon>
        <taxon>Steccherinaceae</taxon>
        <taxon>Steccherinum</taxon>
    </lineage>
</organism>
<dbReference type="SUPFAM" id="SSF56112">
    <property type="entry name" value="Protein kinase-like (PK-like)"/>
    <property type="match status" value="1"/>
</dbReference>
<dbReference type="STRING" id="92696.A0A4R0RFD0"/>
<dbReference type="InterPro" id="IPR051681">
    <property type="entry name" value="Ser/Thr_Kinases-Pseudokinases"/>
</dbReference>
<dbReference type="InterPro" id="IPR001245">
    <property type="entry name" value="Ser-Thr/Tyr_kinase_cat_dom"/>
</dbReference>
<dbReference type="Gene3D" id="1.10.510.10">
    <property type="entry name" value="Transferase(Phosphotransferase) domain 1"/>
    <property type="match status" value="1"/>
</dbReference>
<reference evidence="2 3" key="1">
    <citation type="submission" date="2018-11" db="EMBL/GenBank/DDBJ databases">
        <title>Genome assembly of Steccherinum ochraceum LE-BIN_3174, the white-rot fungus of the Steccherinaceae family (The Residual Polyporoid clade, Polyporales, Basidiomycota).</title>
        <authorList>
            <person name="Fedorova T.V."/>
            <person name="Glazunova O.A."/>
            <person name="Landesman E.O."/>
            <person name="Moiseenko K.V."/>
            <person name="Psurtseva N.V."/>
            <person name="Savinova O.S."/>
            <person name="Shakhova N.V."/>
            <person name="Tyazhelova T.V."/>
            <person name="Vasina D.V."/>
        </authorList>
    </citation>
    <scope>NUCLEOTIDE SEQUENCE [LARGE SCALE GENOMIC DNA]</scope>
    <source>
        <strain evidence="2 3">LE-BIN_3174</strain>
    </source>
</reference>